<feature type="transmembrane region" description="Helical" evidence="1">
    <location>
        <begin position="59"/>
        <end position="82"/>
    </location>
</feature>
<dbReference type="EMBL" id="DVKS01000050">
    <property type="protein sequence ID" value="HIT41055.1"/>
    <property type="molecule type" value="Genomic_DNA"/>
</dbReference>
<feature type="transmembrane region" description="Helical" evidence="1">
    <location>
        <begin position="6"/>
        <end position="23"/>
    </location>
</feature>
<accession>A0A9D1GHH3</accession>
<proteinExistence type="predicted"/>
<name>A0A9D1GHH3_9FIRM</name>
<evidence type="ECO:0000256" key="1">
    <source>
        <dbReference type="SAM" id="Phobius"/>
    </source>
</evidence>
<organism evidence="2 3">
    <name type="scientific">Candidatus Caccovicinus merdipullorum</name>
    <dbReference type="NCBI Taxonomy" id="2840724"/>
    <lineage>
        <taxon>Bacteria</taxon>
        <taxon>Bacillati</taxon>
        <taxon>Bacillota</taxon>
        <taxon>Clostridia</taxon>
        <taxon>Eubacteriales</taxon>
        <taxon>Candidatus Caccovicinus</taxon>
    </lineage>
</organism>
<protein>
    <recommendedName>
        <fullName evidence="4">Isoprenylcysteine carboxylmethyltransferase family protein</fullName>
    </recommendedName>
</protein>
<evidence type="ECO:0008006" key="4">
    <source>
        <dbReference type="Google" id="ProtNLM"/>
    </source>
</evidence>
<keyword evidence="1" id="KW-0812">Transmembrane</keyword>
<sequence>MDWLVGTVSFLLFFLYDWNRVFWKKRWMRGFFYLGCMGLVVSGGIFLAEALKKQSSGWIFWLAVSAVCLAGLVYTLFFALPFDETYRKEADRHKVCRTGLYGICRHPGIWWFFGCFAGAGMACADREKLLEGLFFSLLNLGYAWYQDRYIFPEEFCDYRDYQNAVPFLIPGRGQKDGKRK</sequence>
<reference evidence="2" key="1">
    <citation type="submission" date="2020-10" db="EMBL/GenBank/DDBJ databases">
        <authorList>
            <person name="Gilroy R."/>
        </authorList>
    </citation>
    <scope>NUCLEOTIDE SEQUENCE</scope>
    <source>
        <strain evidence="2">CHK123-3438</strain>
    </source>
</reference>
<keyword evidence="1" id="KW-0472">Membrane</keyword>
<gene>
    <name evidence="2" type="ORF">IAB60_02970</name>
</gene>
<dbReference type="Proteomes" id="UP000886860">
    <property type="component" value="Unassembled WGS sequence"/>
</dbReference>
<evidence type="ECO:0000313" key="3">
    <source>
        <dbReference type="Proteomes" id="UP000886860"/>
    </source>
</evidence>
<dbReference type="AlphaFoldDB" id="A0A9D1GHH3"/>
<evidence type="ECO:0000313" key="2">
    <source>
        <dbReference type="EMBL" id="HIT41055.1"/>
    </source>
</evidence>
<dbReference type="Gene3D" id="1.20.120.1630">
    <property type="match status" value="1"/>
</dbReference>
<reference evidence="2" key="2">
    <citation type="journal article" date="2021" name="PeerJ">
        <title>Extensive microbial diversity within the chicken gut microbiome revealed by metagenomics and culture.</title>
        <authorList>
            <person name="Gilroy R."/>
            <person name="Ravi A."/>
            <person name="Getino M."/>
            <person name="Pursley I."/>
            <person name="Horton D.L."/>
            <person name="Alikhan N.F."/>
            <person name="Baker D."/>
            <person name="Gharbi K."/>
            <person name="Hall N."/>
            <person name="Watson M."/>
            <person name="Adriaenssens E.M."/>
            <person name="Foster-Nyarko E."/>
            <person name="Jarju S."/>
            <person name="Secka A."/>
            <person name="Antonio M."/>
            <person name="Oren A."/>
            <person name="Chaudhuri R.R."/>
            <person name="La Ragione R."/>
            <person name="Hildebrand F."/>
            <person name="Pallen M.J."/>
        </authorList>
    </citation>
    <scope>NUCLEOTIDE SEQUENCE</scope>
    <source>
        <strain evidence="2">CHK123-3438</strain>
    </source>
</reference>
<keyword evidence="1" id="KW-1133">Transmembrane helix</keyword>
<feature type="transmembrane region" description="Helical" evidence="1">
    <location>
        <begin position="30"/>
        <end position="47"/>
    </location>
</feature>
<comment type="caution">
    <text evidence="2">The sequence shown here is derived from an EMBL/GenBank/DDBJ whole genome shotgun (WGS) entry which is preliminary data.</text>
</comment>